<evidence type="ECO:0000259" key="4">
    <source>
        <dbReference type="PROSITE" id="PS50075"/>
    </source>
</evidence>
<evidence type="ECO:0000256" key="1">
    <source>
        <dbReference type="ARBA" id="ARBA00022450"/>
    </source>
</evidence>
<dbReference type="GO" id="GO:0006633">
    <property type="term" value="P:fatty acid biosynthetic process"/>
    <property type="evidence" value="ECO:0007669"/>
    <property type="project" value="TreeGrafter"/>
</dbReference>
<dbReference type="InterPro" id="IPR029058">
    <property type="entry name" value="AB_hydrolase_fold"/>
</dbReference>
<keyword evidence="6" id="KW-1185">Reference proteome</keyword>
<dbReference type="Gene3D" id="3.40.50.12780">
    <property type="entry name" value="N-terminal domain of ligase-like"/>
    <property type="match status" value="1"/>
</dbReference>
<sequence length="939" mass="104323">MHIPKLTEYLERYANGLDETSAGLTVYPPGQRDQGIDVTYKDLYNLAREYSSLFFNRQGFLKGKIVVLYFDNHYDNILWFWSTVFAGGIPAPCPALSKIDEQRKKQVAHLHDLLGSPLFLTREELLNEFAGVSNINTSTIEQMQRTHNDRSLPQVSENADYHPDDLALLMLTSGSSGKSKAVCITHRQLMTAVIGKSSIRTLPGDSSFLNWVGFDHVASLVEIHLQALHLRAQQVHVSPADIVSNPELFLDLLSKHKVGRTFAPNFFLAKLKETLERDISMGNPRKSWDLSRLTNLATGGEANPVDTSAAVSRLLMWYGAPRNVIIPGFGMTETCAGAIFNTAFPDYDIEKGYEFASLGTPMRGIQMRVTVPSSNYKGFSAVTDEEGELEVRGNVVFKEYFNNQQANSDAFTIDGWFRTGDRAVIDYNGNLRLVGRSKETININGVKYSPTELETAIEESHIEGVKSSCVACFHYRRNGMQTESICVVYAPTYDVKDLSSRFATNNTIAKTVMLETGAVPLVLPLNEAVMQKSTLGKLSRAKIRGEFEKGAYDEFQEVNAAAMEEYKQASLVRPATATERTLVQEISDALGIAPIDIGVETPLFDMGISSVTLIKLKRQIESALSLDTIPIITLMTHTTVRSLAAALTNLRRQASSQPGESSYNPVVMLQSQGNKAPLWLFHPGVGEVLVFLNLAKYITDRPVYALRARGFEPNEPQFGSIDETVSCYYNSIKRIQPTGPYAMAGYSYGSMLAFETAKRLEAQGGEVRFLGSFNLPPHIKTRMQQLIWSECLLHLAYFLGLITEAYSRAVADTVAQLPRAEALDFVFGAADMDRVKELDLTRPALAAWADVAFGLQSMATEYDPSGSVSSMDVFCAIPLAVVAENKQVWKEKHLSRWADFVKSDLKIHDVDGSHYTMISEDHVFQFQKKLRKIIAGRGL</sequence>
<dbReference type="Gene3D" id="1.10.1200.10">
    <property type="entry name" value="ACP-like"/>
    <property type="match status" value="1"/>
</dbReference>
<dbReference type="Pfam" id="PF00975">
    <property type="entry name" value="Thioesterase"/>
    <property type="match status" value="1"/>
</dbReference>
<protein>
    <submittedName>
        <fullName evidence="5">Non-ribosomal peptide synthase-like protein</fullName>
    </submittedName>
</protein>
<dbReference type="Pfam" id="PF00550">
    <property type="entry name" value="PP-binding"/>
    <property type="match status" value="1"/>
</dbReference>
<dbReference type="PROSITE" id="PS00455">
    <property type="entry name" value="AMP_BINDING"/>
    <property type="match status" value="1"/>
</dbReference>
<comment type="similarity">
    <text evidence="3">Belongs to the NRP synthetase family.</text>
</comment>
<dbReference type="PANTHER" id="PTHR24096:SF267">
    <property type="entry name" value="MALONATE--COA LIGASE ACSF3, MITOCHONDRIAL"/>
    <property type="match status" value="1"/>
</dbReference>
<proteinExistence type="inferred from homology"/>
<feature type="domain" description="Carrier" evidence="4">
    <location>
        <begin position="573"/>
        <end position="651"/>
    </location>
</feature>
<dbReference type="SUPFAM" id="SSF56801">
    <property type="entry name" value="Acetyl-CoA synthetase-like"/>
    <property type="match status" value="1"/>
</dbReference>
<dbReference type="InterPro" id="IPR020806">
    <property type="entry name" value="PKS_PP-bd"/>
</dbReference>
<evidence type="ECO:0000256" key="3">
    <source>
        <dbReference type="ARBA" id="ARBA00029454"/>
    </source>
</evidence>
<accession>A0A9P4KE77</accession>
<dbReference type="SUPFAM" id="SSF47336">
    <property type="entry name" value="ACP-like"/>
    <property type="match status" value="1"/>
</dbReference>
<dbReference type="InterPro" id="IPR036736">
    <property type="entry name" value="ACP-like_sf"/>
</dbReference>
<keyword evidence="1" id="KW-0596">Phosphopantetheine</keyword>
<dbReference type="InterPro" id="IPR000873">
    <property type="entry name" value="AMP-dep_synth/lig_dom"/>
</dbReference>
<dbReference type="Gene3D" id="3.30.300.30">
    <property type="match status" value="1"/>
</dbReference>
<dbReference type="Gene3D" id="3.40.50.1820">
    <property type="entry name" value="alpha/beta hydrolase"/>
    <property type="match status" value="1"/>
</dbReference>
<evidence type="ECO:0000313" key="5">
    <source>
        <dbReference type="EMBL" id="KAF2266511.1"/>
    </source>
</evidence>
<reference evidence="6" key="1">
    <citation type="journal article" date="2020" name="Stud. Mycol.">
        <title>101 Dothideomycetes genomes: A test case for predicting lifestyles and emergence of pathogens.</title>
        <authorList>
            <person name="Haridas S."/>
            <person name="Albert R."/>
            <person name="Binder M."/>
            <person name="Bloem J."/>
            <person name="LaButti K."/>
            <person name="Salamov A."/>
            <person name="Andreopoulos B."/>
            <person name="Baker S."/>
            <person name="Barry K."/>
            <person name="Bills G."/>
            <person name="Bluhm B."/>
            <person name="Cannon C."/>
            <person name="Castanera R."/>
            <person name="Culley D."/>
            <person name="Daum C."/>
            <person name="Ezra D."/>
            <person name="Gonzalez J."/>
            <person name="Henrissat B."/>
            <person name="Kuo A."/>
            <person name="Liang C."/>
            <person name="Lipzen A."/>
            <person name="Lutzoni F."/>
            <person name="Magnuson J."/>
            <person name="Mondo S."/>
            <person name="Nolan M."/>
            <person name="Ohm R."/>
            <person name="Pangilinan J."/>
            <person name="Park H.-J."/>
            <person name="Ramirez L."/>
            <person name="Alfaro M."/>
            <person name="Sun H."/>
            <person name="Tritt A."/>
            <person name="Yoshinaga Y."/>
            <person name="Zwiers L.-H."/>
            <person name="Turgeon B."/>
            <person name="Goodwin S."/>
            <person name="Spatafora J."/>
            <person name="Crous P."/>
            <person name="Grigoriev I."/>
        </authorList>
    </citation>
    <scope>NUCLEOTIDE SEQUENCE [LARGE SCALE GENOMIC DNA]</scope>
    <source>
        <strain evidence="6">CBS 304.66</strain>
    </source>
</reference>
<gene>
    <name evidence="5" type="ORF">CC78DRAFT_566878</name>
</gene>
<dbReference type="GO" id="GO:0031957">
    <property type="term" value="F:very long-chain fatty acid-CoA ligase activity"/>
    <property type="evidence" value="ECO:0007669"/>
    <property type="project" value="TreeGrafter"/>
</dbReference>
<dbReference type="SUPFAM" id="SSF53474">
    <property type="entry name" value="alpha/beta-Hydrolases"/>
    <property type="match status" value="1"/>
</dbReference>
<organism evidence="5 6">
    <name type="scientific">Lojkania enalia</name>
    <dbReference type="NCBI Taxonomy" id="147567"/>
    <lineage>
        <taxon>Eukaryota</taxon>
        <taxon>Fungi</taxon>
        <taxon>Dikarya</taxon>
        <taxon>Ascomycota</taxon>
        <taxon>Pezizomycotina</taxon>
        <taxon>Dothideomycetes</taxon>
        <taxon>Pleosporomycetidae</taxon>
        <taxon>Pleosporales</taxon>
        <taxon>Pleosporales incertae sedis</taxon>
        <taxon>Lojkania</taxon>
    </lineage>
</organism>
<evidence type="ECO:0000313" key="6">
    <source>
        <dbReference type="Proteomes" id="UP000800093"/>
    </source>
</evidence>
<dbReference type="InterPro" id="IPR001031">
    <property type="entry name" value="Thioesterase"/>
</dbReference>
<dbReference type="SMART" id="SM00823">
    <property type="entry name" value="PKS_PP"/>
    <property type="match status" value="1"/>
</dbReference>
<dbReference type="EMBL" id="ML986598">
    <property type="protein sequence ID" value="KAF2266511.1"/>
    <property type="molecule type" value="Genomic_DNA"/>
</dbReference>
<dbReference type="GO" id="GO:0031177">
    <property type="term" value="F:phosphopantetheine binding"/>
    <property type="evidence" value="ECO:0007669"/>
    <property type="project" value="InterPro"/>
</dbReference>
<name>A0A9P4KE77_9PLEO</name>
<dbReference type="InterPro" id="IPR042099">
    <property type="entry name" value="ANL_N_sf"/>
</dbReference>
<comment type="caution">
    <text evidence="5">The sequence shown here is derived from an EMBL/GenBank/DDBJ whole genome shotgun (WGS) entry which is preliminary data.</text>
</comment>
<dbReference type="OrthoDB" id="10253869at2759"/>
<keyword evidence="2" id="KW-0597">Phosphoprotein</keyword>
<dbReference type="PROSITE" id="PS50075">
    <property type="entry name" value="CARRIER"/>
    <property type="match status" value="1"/>
</dbReference>
<dbReference type="InterPro" id="IPR020845">
    <property type="entry name" value="AMP-binding_CS"/>
</dbReference>
<dbReference type="InterPro" id="IPR045851">
    <property type="entry name" value="AMP-bd_C_sf"/>
</dbReference>
<dbReference type="Pfam" id="PF00501">
    <property type="entry name" value="AMP-binding"/>
    <property type="match status" value="1"/>
</dbReference>
<evidence type="ECO:0000256" key="2">
    <source>
        <dbReference type="ARBA" id="ARBA00022553"/>
    </source>
</evidence>
<dbReference type="Proteomes" id="UP000800093">
    <property type="component" value="Unassembled WGS sequence"/>
</dbReference>
<dbReference type="PANTHER" id="PTHR24096">
    <property type="entry name" value="LONG-CHAIN-FATTY-ACID--COA LIGASE"/>
    <property type="match status" value="1"/>
</dbReference>
<dbReference type="AlphaFoldDB" id="A0A9P4KE77"/>
<dbReference type="InterPro" id="IPR009081">
    <property type="entry name" value="PP-bd_ACP"/>
</dbReference>